<name>A0A1N7QYW3_9FLAO</name>
<dbReference type="AlphaFoldDB" id="A0A1N7QYW3"/>
<evidence type="ECO:0000313" key="2">
    <source>
        <dbReference type="EMBL" id="SIT28019.1"/>
    </source>
</evidence>
<dbReference type="EMBL" id="FTOV01000024">
    <property type="protein sequence ID" value="SIT28019.1"/>
    <property type="molecule type" value="Genomic_DNA"/>
</dbReference>
<dbReference type="STRING" id="373672.SAMN05421785_12420"/>
<dbReference type="Proteomes" id="UP000185781">
    <property type="component" value="Unassembled WGS sequence"/>
</dbReference>
<evidence type="ECO:0000313" key="3">
    <source>
        <dbReference type="Proteomes" id="UP000185781"/>
    </source>
</evidence>
<keyword evidence="1" id="KW-1133">Transmembrane helix</keyword>
<gene>
    <name evidence="2" type="ORF">SAMN05421785_12420</name>
</gene>
<accession>A0A1N7QYW3</accession>
<evidence type="ECO:0000256" key="1">
    <source>
        <dbReference type="SAM" id="Phobius"/>
    </source>
</evidence>
<feature type="transmembrane region" description="Helical" evidence="1">
    <location>
        <begin position="6"/>
        <end position="28"/>
    </location>
</feature>
<sequence length="55" mass="6637">MEFGFLLVVDGCLLLFIFYLFEVISNLIKRQSETFALLRFLRHNDWIRILTQNTQ</sequence>
<keyword evidence="1" id="KW-0812">Transmembrane</keyword>
<keyword evidence="1" id="KW-0472">Membrane</keyword>
<organism evidence="2 3">
    <name type="scientific">Chryseobacterium gambrini</name>
    <dbReference type="NCBI Taxonomy" id="373672"/>
    <lineage>
        <taxon>Bacteria</taxon>
        <taxon>Pseudomonadati</taxon>
        <taxon>Bacteroidota</taxon>
        <taxon>Flavobacteriia</taxon>
        <taxon>Flavobacteriales</taxon>
        <taxon>Weeksellaceae</taxon>
        <taxon>Chryseobacterium group</taxon>
        <taxon>Chryseobacterium</taxon>
    </lineage>
</organism>
<protein>
    <submittedName>
        <fullName evidence="2">Uncharacterized protein</fullName>
    </submittedName>
</protein>
<proteinExistence type="predicted"/>
<reference evidence="2 3" key="1">
    <citation type="submission" date="2017-01" db="EMBL/GenBank/DDBJ databases">
        <authorList>
            <person name="Mah S.A."/>
            <person name="Swanson W.J."/>
            <person name="Moy G.W."/>
            <person name="Vacquier V.D."/>
        </authorList>
    </citation>
    <scope>NUCLEOTIDE SEQUENCE [LARGE SCALE GENOMIC DNA]</scope>
    <source>
        <strain evidence="2 3">DSM 18014</strain>
    </source>
</reference>